<dbReference type="InterPro" id="IPR036691">
    <property type="entry name" value="Endo/exonu/phosph_ase_sf"/>
</dbReference>
<evidence type="ECO:0000313" key="4">
    <source>
        <dbReference type="Proteomes" id="UP000683360"/>
    </source>
</evidence>
<keyword evidence="1" id="KW-0727">SH2 domain</keyword>
<dbReference type="PROSITE" id="PS50001">
    <property type="entry name" value="SH2"/>
    <property type="match status" value="1"/>
</dbReference>
<accession>A0A8S3Q894</accession>
<dbReference type="OrthoDB" id="6103574at2759"/>
<dbReference type="SUPFAM" id="SSF56219">
    <property type="entry name" value="DNase I-like"/>
    <property type="match status" value="1"/>
</dbReference>
<name>A0A8S3Q894_MYTED</name>
<protein>
    <recommendedName>
        <fullName evidence="2">SH2 domain-containing protein</fullName>
    </recommendedName>
</protein>
<keyword evidence="4" id="KW-1185">Reference proteome</keyword>
<dbReference type="SUPFAM" id="SSF55550">
    <property type="entry name" value="SH2 domain"/>
    <property type="match status" value="1"/>
</dbReference>
<evidence type="ECO:0000313" key="3">
    <source>
        <dbReference type="EMBL" id="CAG2191542.1"/>
    </source>
</evidence>
<dbReference type="InterPro" id="IPR000980">
    <property type="entry name" value="SH2"/>
</dbReference>
<feature type="domain" description="SH2" evidence="2">
    <location>
        <begin position="625"/>
        <end position="667"/>
    </location>
</feature>
<dbReference type="PRINTS" id="PR00401">
    <property type="entry name" value="SH2DOMAIN"/>
</dbReference>
<organism evidence="3 4">
    <name type="scientific">Mytilus edulis</name>
    <name type="common">Blue mussel</name>
    <dbReference type="NCBI Taxonomy" id="6550"/>
    <lineage>
        <taxon>Eukaryota</taxon>
        <taxon>Metazoa</taxon>
        <taxon>Spiralia</taxon>
        <taxon>Lophotrochozoa</taxon>
        <taxon>Mollusca</taxon>
        <taxon>Bivalvia</taxon>
        <taxon>Autobranchia</taxon>
        <taxon>Pteriomorphia</taxon>
        <taxon>Mytilida</taxon>
        <taxon>Mytiloidea</taxon>
        <taxon>Mytilidae</taxon>
        <taxon>Mytilinae</taxon>
        <taxon>Mytilus</taxon>
    </lineage>
</organism>
<evidence type="ECO:0000256" key="1">
    <source>
        <dbReference type="PROSITE-ProRule" id="PRU00191"/>
    </source>
</evidence>
<dbReference type="InterPro" id="IPR036860">
    <property type="entry name" value="SH2_dom_sf"/>
</dbReference>
<gene>
    <name evidence="3" type="ORF">MEDL_6742</name>
</gene>
<dbReference type="Proteomes" id="UP000683360">
    <property type="component" value="Unassembled WGS sequence"/>
</dbReference>
<dbReference type="Gene3D" id="3.60.10.10">
    <property type="entry name" value="Endonuclease/exonuclease/phosphatase"/>
    <property type="match status" value="1"/>
</dbReference>
<evidence type="ECO:0000259" key="2">
    <source>
        <dbReference type="PROSITE" id="PS50001"/>
    </source>
</evidence>
<dbReference type="Gene3D" id="3.30.505.10">
    <property type="entry name" value="SH2 domain"/>
    <property type="match status" value="1"/>
</dbReference>
<proteinExistence type="predicted"/>
<sequence>MRTDEKKLNLRVNTIKSAIKELAEESKEFDVCDHNNLSQSFEIKKHFIENDGRHLTVEGVKMLASNMRRSIDNVLNIPYTPVQNRRSKRNFGGISVLVKKSIAGGITPLPTENSNYMWFKLNQHYFNLCKDLYICFLHIPPENSSYSRKEGDQFEVLVSDVGKYSAIGDILLCGDFNARTNTAVDFVANDNDFIHSNYDQHYLVDSISLDRNNQDTVRCGRGNSLLELCIQSGLRILNGRTFGDTLGKFTSHNSMGSSVIDYMVVSESMYHNILGFRVHDFIKSLSDHCMLSCLLSVDFVENKKNSRVPRCPTPRKFFWNEDSICKFQQALQLPSVTSKLEQFVHNSVYSLDQDGIDIAVNDFQSCINEAANIALKQRKVKVTGKKKKDKPWYNTLLHDLKKSLDHYSRVLALNPFNKELRAKCFHLSKTYNKTRKEKRRNYFKDLMVKLKNTSQSNPKAFWDIINTLKSSDQENKESGIDAESWVHHFKELNTVNNSKLNLNNEYWNALKLCKIPEGMFDTRKCNKYNSENMFDQIFNTVPIEKINLNMCRYLLKVNRKTCKLALYGELGRFPLYIDIIMSMVKYWIRLYNDKPKDALLSEALAENITMIDNNQQYVWKNKEPWYHGKMTRLEAESLLEKYKDMGDGAFLVRESESVIGNYTTSFL</sequence>
<dbReference type="Pfam" id="PF00017">
    <property type="entry name" value="SH2"/>
    <property type="match status" value="1"/>
</dbReference>
<dbReference type="AlphaFoldDB" id="A0A8S3Q894"/>
<reference evidence="3" key="1">
    <citation type="submission" date="2021-03" db="EMBL/GenBank/DDBJ databases">
        <authorList>
            <person name="Bekaert M."/>
        </authorList>
    </citation>
    <scope>NUCLEOTIDE SEQUENCE</scope>
</reference>
<comment type="caution">
    <text evidence="3">The sequence shown here is derived from an EMBL/GenBank/DDBJ whole genome shotgun (WGS) entry which is preliminary data.</text>
</comment>
<dbReference type="EMBL" id="CAJPWZ010000365">
    <property type="protein sequence ID" value="CAG2191542.1"/>
    <property type="molecule type" value="Genomic_DNA"/>
</dbReference>